<dbReference type="PANTHER" id="PTHR30472:SF1">
    <property type="entry name" value="FE(3+) DICITRATE TRANSPORT SYSTEM PERMEASE PROTEIN FECC-RELATED"/>
    <property type="match status" value="1"/>
</dbReference>
<sequence>MGSISATRRRRRRVLWLIAAAVLLVAAIAASIAFGSHALPAREVWAALTGHGQGQAETIVTQQRLPRTLLGIMCGASLAVAGAVMQALTRNPLAEPGLLGINAGASVTVVLCVVLFGALGIHAYLLCALVGAGLAAVAVYALGSGGTGRSSVVRLALAGVAISAALAALNQALILADQTAFNEFRFWVAGSLENRGYDIAAAVAPLMLLGLALALWAAPAINALSMGEEAGVALGVHLRRTQTIALVCVAVLAGAATAAIGPITFVGLAVPFIARQLMGADLRWVTALSLLLGPVWLLLADVLARTILAPEETQVGIIATLVGAPVFVALMCRRKVEAL</sequence>
<evidence type="ECO:0000256" key="7">
    <source>
        <dbReference type="ARBA" id="ARBA00023136"/>
    </source>
</evidence>
<feature type="transmembrane region" description="Helical" evidence="8">
    <location>
        <begin position="123"/>
        <end position="143"/>
    </location>
</feature>
<dbReference type="CDD" id="cd06550">
    <property type="entry name" value="TM_ABC_iron-siderophores_like"/>
    <property type="match status" value="1"/>
</dbReference>
<name>A0A199NUG3_9MICC</name>
<keyword evidence="7 8" id="KW-0472">Membrane</keyword>
<evidence type="ECO:0000256" key="4">
    <source>
        <dbReference type="ARBA" id="ARBA00022475"/>
    </source>
</evidence>
<evidence type="ECO:0000313" key="11">
    <source>
        <dbReference type="Proteomes" id="UP000053171"/>
    </source>
</evidence>
<dbReference type="Proteomes" id="UP000594975">
    <property type="component" value="Chromosome"/>
</dbReference>
<protein>
    <submittedName>
        <fullName evidence="9">Iron ABC transporter permease</fullName>
    </submittedName>
    <submittedName>
        <fullName evidence="10">Iron chelate uptake ABC transporter family permease subunit</fullName>
    </submittedName>
</protein>
<keyword evidence="4" id="KW-1003">Cell membrane</keyword>
<reference evidence="9" key="2">
    <citation type="submission" date="2016-04" db="EMBL/GenBank/DDBJ databases">
        <authorList>
            <person name="Evans L.H."/>
            <person name="Alamgir A."/>
            <person name="Owens N."/>
            <person name="Weber N.D."/>
            <person name="Virtaneva K."/>
            <person name="Barbian K."/>
            <person name="Babar A."/>
            <person name="Rosenke K."/>
        </authorList>
    </citation>
    <scope>NUCLEOTIDE SEQUENCE [LARGE SCALE GENOMIC DNA]</scope>
    <source>
        <strain evidence="9">RUTW2-3</strain>
    </source>
</reference>
<feature type="transmembrane region" description="Helical" evidence="8">
    <location>
        <begin position="96"/>
        <end position="117"/>
    </location>
</feature>
<reference evidence="11" key="1">
    <citation type="submission" date="2016-04" db="EMBL/GenBank/DDBJ databases">
        <authorList>
            <person name="Waterworth S."/>
            <person name="Matcher G."/>
        </authorList>
    </citation>
    <scope>NUCLEOTIDE SEQUENCE [LARGE SCALE GENOMIC DNA]</scope>
    <source>
        <strain evidence="11">RuSp02-3</strain>
    </source>
</reference>
<evidence type="ECO:0000256" key="6">
    <source>
        <dbReference type="ARBA" id="ARBA00022989"/>
    </source>
</evidence>
<evidence type="ECO:0000313" key="9">
    <source>
        <dbReference type="EMBL" id="OAX52729.1"/>
    </source>
</evidence>
<dbReference type="Gene3D" id="1.10.3470.10">
    <property type="entry name" value="ABC transporter involved in vitamin B12 uptake, BtuC"/>
    <property type="match status" value="1"/>
</dbReference>
<reference evidence="9 11" key="3">
    <citation type="submission" date="2016-06" db="EMBL/GenBank/DDBJ databases">
        <title>Identification of putative biosynthetic pathways for the production of bioactive secondary metabolites by the marine actinomycete Kocuria kristinae RUTW2-3.</title>
        <authorList>
            <person name="Waterworth S.C."/>
            <person name="Walmsley T.A."/>
            <person name="Matongo T."/>
            <person name="Davies-Coleman M.T."/>
            <person name="Dorrington R.A."/>
        </authorList>
    </citation>
    <scope>NUCLEOTIDE SEQUENCE [LARGE SCALE GENOMIC DNA]</scope>
    <source>
        <strain evidence="11">RuSp02-3</strain>
        <strain evidence="9">RUTW2-3</strain>
    </source>
</reference>
<dbReference type="KEGG" id="rkr:I6G21_01320"/>
<dbReference type="GO" id="GO:0033214">
    <property type="term" value="P:siderophore-iron import into cell"/>
    <property type="evidence" value="ECO:0007669"/>
    <property type="project" value="TreeGrafter"/>
</dbReference>
<dbReference type="RefSeq" id="WP_055684575.1">
    <property type="nucleotide sequence ID" value="NZ_CP065738.1"/>
</dbReference>
<dbReference type="FunFam" id="1.10.3470.10:FF:000001">
    <property type="entry name" value="Vitamin B12 ABC transporter permease BtuC"/>
    <property type="match status" value="1"/>
</dbReference>
<evidence type="ECO:0000256" key="3">
    <source>
        <dbReference type="ARBA" id="ARBA00022448"/>
    </source>
</evidence>
<organism evidence="9 11">
    <name type="scientific">Rothia kristinae</name>
    <dbReference type="NCBI Taxonomy" id="37923"/>
    <lineage>
        <taxon>Bacteria</taxon>
        <taxon>Bacillati</taxon>
        <taxon>Actinomycetota</taxon>
        <taxon>Actinomycetes</taxon>
        <taxon>Micrococcales</taxon>
        <taxon>Micrococcaceae</taxon>
        <taxon>Rothia</taxon>
    </lineage>
</organism>
<reference evidence="10 12" key="4">
    <citation type="submission" date="2020-12" db="EMBL/GenBank/DDBJ databases">
        <title>FDA dAtabase for Regulatory Grade micrObial Sequences (FDA-ARGOS): Supporting development and validation of Infectious Disease Dx tests.</title>
        <authorList>
            <person name="Sproer C."/>
            <person name="Gronow S."/>
            <person name="Severitt S."/>
            <person name="Schroder I."/>
            <person name="Tallon L."/>
            <person name="Sadzewicz L."/>
            <person name="Zhao X."/>
            <person name="Boylan J."/>
            <person name="Ott S."/>
            <person name="Bowen H."/>
            <person name="Vavikolanu K."/>
            <person name="Mehta A."/>
            <person name="Aluvathingal J."/>
            <person name="Nadendla S."/>
            <person name="Lowell S."/>
            <person name="Myers T."/>
            <person name="Yan Y."/>
            <person name="Sichtig H."/>
        </authorList>
    </citation>
    <scope>NUCLEOTIDE SEQUENCE [LARGE SCALE GENOMIC DNA]</scope>
    <source>
        <strain evidence="10 12">FDAARGOS_864</strain>
    </source>
</reference>
<evidence type="ECO:0000256" key="2">
    <source>
        <dbReference type="ARBA" id="ARBA00007935"/>
    </source>
</evidence>
<accession>A0A199NUG3</accession>
<dbReference type="Proteomes" id="UP000053171">
    <property type="component" value="Unassembled WGS sequence"/>
</dbReference>
<dbReference type="PANTHER" id="PTHR30472">
    <property type="entry name" value="FERRIC ENTEROBACTIN TRANSPORT SYSTEM PERMEASE PROTEIN"/>
    <property type="match status" value="1"/>
</dbReference>
<feature type="transmembrane region" description="Helical" evidence="8">
    <location>
        <begin position="315"/>
        <end position="336"/>
    </location>
</feature>
<evidence type="ECO:0000256" key="1">
    <source>
        <dbReference type="ARBA" id="ARBA00004651"/>
    </source>
</evidence>
<proteinExistence type="inferred from homology"/>
<keyword evidence="11" id="KW-1185">Reference proteome</keyword>
<feature type="transmembrane region" description="Helical" evidence="8">
    <location>
        <begin position="282"/>
        <end position="303"/>
    </location>
</feature>
<feature type="transmembrane region" description="Helical" evidence="8">
    <location>
        <begin position="155"/>
        <end position="176"/>
    </location>
</feature>
<gene>
    <name evidence="9" type="ORF">AN277_0201920</name>
    <name evidence="10" type="ORF">I6G21_01320</name>
</gene>
<dbReference type="GO" id="GO:0022857">
    <property type="term" value="F:transmembrane transporter activity"/>
    <property type="evidence" value="ECO:0007669"/>
    <property type="project" value="InterPro"/>
</dbReference>
<evidence type="ECO:0000313" key="10">
    <source>
        <dbReference type="EMBL" id="QPT53882.1"/>
    </source>
</evidence>
<dbReference type="InterPro" id="IPR000522">
    <property type="entry name" value="ABC_transptr_permease_BtuC"/>
</dbReference>
<keyword evidence="5 8" id="KW-0812">Transmembrane</keyword>
<keyword evidence="3" id="KW-0813">Transport</keyword>
<evidence type="ECO:0000256" key="5">
    <source>
        <dbReference type="ARBA" id="ARBA00022692"/>
    </source>
</evidence>
<dbReference type="SUPFAM" id="SSF81345">
    <property type="entry name" value="ABC transporter involved in vitamin B12 uptake, BtuC"/>
    <property type="match status" value="1"/>
</dbReference>
<dbReference type="EMBL" id="LJBJ02000002">
    <property type="protein sequence ID" value="OAX52729.1"/>
    <property type="molecule type" value="Genomic_DNA"/>
</dbReference>
<dbReference type="Pfam" id="PF01032">
    <property type="entry name" value="FecCD"/>
    <property type="match status" value="1"/>
</dbReference>
<feature type="transmembrane region" description="Helical" evidence="8">
    <location>
        <begin position="244"/>
        <end position="270"/>
    </location>
</feature>
<comment type="similarity">
    <text evidence="2">Belongs to the binding-protein-dependent transport system permease family. FecCD subfamily.</text>
</comment>
<evidence type="ECO:0000313" key="12">
    <source>
        <dbReference type="Proteomes" id="UP000594975"/>
    </source>
</evidence>
<comment type="subcellular location">
    <subcellularLocation>
        <location evidence="1">Cell membrane</location>
        <topology evidence="1">Multi-pass membrane protein</topology>
    </subcellularLocation>
</comment>
<dbReference type="EMBL" id="CP065738">
    <property type="protein sequence ID" value="QPT53882.1"/>
    <property type="molecule type" value="Genomic_DNA"/>
</dbReference>
<evidence type="ECO:0000256" key="8">
    <source>
        <dbReference type="SAM" id="Phobius"/>
    </source>
</evidence>
<dbReference type="AlphaFoldDB" id="A0A199NUG3"/>
<dbReference type="GO" id="GO:0005886">
    <property type="term" value="C:plasma membrane"/>
    <property type="evidence" value="ECO:0007669"/>
    <property type="project" value="UniProtKB-SubCell"/>
</dbReference>
<dbReference type="GeneID" id="61261992"/>
<feature type="transmembrane region" description="Helical" evidence="8">
    <location>
        <begin position="196"/>
        <end position="218"/>
    </location>
</feature>
<keyword evidence="6 8" id="KW-1133">Transmembrane helix</keyword>
<dbReference type="InterPro" id="IPR037294">
    <property type="entry name" value="ABC_BtuC-like"/>
</dbReference>